<reference evidence="2" key="2">
    <citation type="submission" date="2020-11" db="EMBL/GenBank/DDBJ databases">
        <authorList>
            <person name="McCartney M.A."/>
            <person name="Auch B."/>
            <person name="Kono T."/>
            <person name="Mallez S."/>
            <person name="Becker A."/>
            <person name="Gohl D.M."/>
            <person name="Silverstein K.A.T."/>
            <person name="Koren S."/>
            <person name="Bechman K.B."/>
            <person name="Herman A."/>
            <person name="Abrahante J.E."/>
            <person name="Garbe J."/>
        </authorList>
    </citation>
    <scope>NUCLEOTIDE SEQUENCE</scope>
    <source>
        <strain evidence="2">Duluth1</strain>
        <tissue evidence="2">Whole animal</tissue>
    </source>
</reference>
<gene>
    <name evidence="2" type="ORF">DPMN_045331</name>
</gene>
<keyword evidence="3" id="KW-1185">Reference proteome</keyword>
<dbReference type="EMBL" id="JAIWYP010000011">
    <property type="protein sequence ID" value="KAH3738691.1"/>
    <property type="molecule type" value="Genomic_DNA"/>
</dbReference>
<protein>
    <recommendedName>
        <fullName evidence="1">OTU domain-containing protein</fullName>
    </recommendedName>
</protein>
<evidence type="ECO:0000259" key="1">
    <source>
        <dbReference type="PROSITE" id="PS50802"/>
    </source>
</evidence>
<dbReference type="Proteomes" id="UP000828390">
    <property type="component" value="Unassembled WGS sequence"/>
</dbReference>
<accession>A0A9D4D3Z5</accession>
<evidence type="ECO:0000313" key="2">
    <source>
        <dbReference type="EMBL" id="KAH3738691.1"/>
    </source>
</evidence>
<reference evidence="2" key="1">
    <citation type="journal article" date="2019" name="bioRxiv">
        <title>The Genome of the Zebra Mussel, Dreissena polymorpha: A Resource for Invasive Species Research.</title>
        <authorList>
            <person name="McCartney M.A."/>
            <person name="Auch B."/>
            <person name="Kono T."/>
            <person name="Mallez S."/>
            <person name="Zhang Y."/>
            <person name="Obille A."/>
            <person name="Becker A."/>
            <person name="Abrahante J.E."/>
            <person name="Garbe J."/>
            <person name="Badalamenti J.P."/>
            <person name="Herman A."/>
            <person name="Mangelson H."/>
            <person name="Liachko I."/>
            <person name="Sullivan S."/>
            <person name="Sone E.D."/>
            <person name="Koren S."/>
            <person name="Silverstein K.A.T."/>
            <person name="Beckman K.B."/>
            <person name="Gohl D.M."/>
        </authorList>
    </citation>
    <scope>NUCLEOTIDE SEQUENCE</scope>
    <source>
        <strain evidence="2">Duluth1</strain>
        <tissue evidence="2">Whole animal</tissue>
    </source>
</reference>
<comment type="caution">
    <text evidence="2">The sequence shown here is derived from an EMBL/GenBank/DDBJ whole genome shotgun (WGS) entry which is preliminary data.</text>
</comment>
<dbReference type="AlphaFoldDB" id="A0A9D4D3Z5"/>
<sequence length="58" mass="6491">MFSASDVDKEAVKILRIYQPAMNADFRPSTTIGDGNCLYRTVSKALTGVEDYHVLLRL</sequence>
<organism evidence="2 3">
    <name type="scientific">Dreissena polymorpha</name>
    <name type="common">Zebra mussel</name>
    <name type="synonym">Mytilus polymorpha</name>
    <dbReference type="NCBI Taxonomy" id="45954"/>
    <lineage>
        <taxon>Eukaryota</taxon>
        <taxon>Metazoa</taxon>
        <taxon>Spiralia</taxon>
        <taxon>Lophotrochozoa</taxon>
        <taxon>Mollusca</taxon>
        <taxon>Bivalvia</taxon>
        <taxon>Autobranchia</taxon>
        <taxon>Heteroconchia</taxon>
        <taxon>Euheterodonta</taxon>
        <taxon>Imparidentia</taxon>
        <taxon>Neoheterodontei</taxon>
        <taxon>Myida</taxon>
        <taxon>Dreissenoidea</taxon>
        <taxon>Dreissenidae</taxon>
        <taxon>Dreissena</taxon>
    </lineage>
</organism>
<dbReference type="PROSITE" id="PS50802">
    <property type="entry name" value="OTU"/>
    <property type="match status" value="1"/>
</dbReference>
<proteinExistence type="predicted"/>
<evidence type="ECO:0000313" key="3">
    <source>
        <dbReference type="Proteomes" id="UP000828390"/>
    </source>
</evidence>
<dbReference type="InterPro" id="IPR003323">
    <property type="entry name" value="OTU_dom"/>
</dbReference>
<feature type="domain" description="OTU" evidence="1">
    <location>
        <begin position="26"/>
        <end position="58"/>
    </location>
</feature>
<dbReference type="Gene3D" id="3.90.70.80">
    <property type="match status" value="1"/>
</dbReference>
<name>A0A9D4D3Z5_DREPO</name>